<evidence type="ECO:0000256" key="9">
    <source>
        <dbReference type="ARBA" id="ARBA00022679"/>
    </source>
</evidence>
<dbReference type="FunFam" id="3.30.200.20:FF:000432">
    <property type="entry name" value="LRR receptor-like serine/threonine-protein kinase EFR"/>
    <property type="match status" value="1"/>
</dbReference>
<dbReference type="FunFam" id="3.80.10.10:FF:000275">
    <property type="entry name" value="Leucine-rich repeat receptor-like protein kinase"/>
    <property type="match status" value="1"/>
</dbReference>
<dbReference type="Gene3D" id="1.10.510.10">
    <property type="entry name" value="Transferase(Phosphotransferase) domain 1"/>
    <property type="match status" value="1"/>
</dbReference>
<dbReference type="GO" id="GO:0005886">
    <property type="term" value="C:plasma membrane"/>
    <property type="evidence" value="ECO:0007669"/>
    <property type="project" value="UniProtKB-SubCell"/>
</dbReference>
<feature type="domain" description="Protein kinase" evidence="28">
    <location>
        <begin position="820"/>
        <end position="1111"/>
    </location>
</feature>
<dbReference type="SMART" id="SM00369">
    <property type="entry name" value="LRR_TYP"/>
    <property type="match status" value="10"/>
</dbReference>
<keyword evidence="17 26" id="KW-0472">Membrane</keyword>
<dbReference type="SUPFAM" id="SSF56112">
    <property type="entry name" value="Protein kinase-like (PK-like)"/>
    <property type="match status" value="1"/>
</dbReference>
<dbReference type="InterPro" id="IPR008271">
    <property type="entry name" value="Ser/Thr_kinase_AS"/>
</dbReference>
<evidence type="ECO:0000259" key="28">
    <source>
        <dbReference type="PROSITE" id="PS50011"/>
    </source>
</evidence>
<comment type="catalytic activity">
    <reaction evidence="20">
        <text>L-threonyl-[protein] + ATP = O-phospho-L-threonyl-[protein] + ADP + H(+)</text>
        <dbReference type="Rhea" id="RHEA:46608"/>
        <dbReference type="Rhea" id="RHEA-COMP:11060"/>
        <dbReference type="Rhea" id="RHEA-COMP:11605"/>
        <dbReference type="ChEBI" id="CHEBI:15378"/>
        <dbReference type="ChEBI" id="CHEBI:30013"/>
        <dbReference type="ChEBI" id="CHEBI:30616"/>
        <dbReference type="ChEBI" id="CHEBI:61977"/>
        <dbReference type="ChEBI" id="CHEBI:456216"/>
        <dbReference type="EC" id="2.7.11.1"/>
    </reaction>
</comment>
<dbReference type="Pfam" id="PF00560">
    <property type="entry name" value="LRR_1"/>
    <property type="match status" value="9"/>
</dbReference>
<evidence type="ECO:0000256" key="19">
    <source>
        <dbReference type="ARBA" id="ARBA00023180"/>
    </source>
</evidence>
<evidence type="ECO:0000256" key="7">
    <source>
        <dbReference type="ARBA" id="ARBA00022553"/>
    </source>
</evidence>
<evidence type="ECO:0000256" key="5">
    <source>
        <dbReference type="ARBA" id="ARBA00022475"/>
    </source>
</evidence>
<evidence type="ECO:0000256" key="21">
    <source>
        <dbReference type="ARBA" id="ARBA00048679"/>
    </source>
</evidence>
<evidence type="ECO:0000256" key="6">
    <source>
        <dbReference type="ARBA" id="ARBA00022527"/>
    </source>
</evidence>
<keyword evidence="16 26" id="KW-1133">Transmembrane helix</keyword>
<keyword evidence="5" id="KW-1003">Cell membrane</keyword>
<evidence type="ECO:0000256" key="13">
    <source>
        <dbReference type="ARBA" id="ARBA00022741"/>
    </source>
</evidence>
<dbReference type="InterPro" id="IPR051809">
    <property type="entry name" value="Plant_receptor-like_S/T_kinase"/>
</dbReference>
<feature type="signal peptide" evidence="27">
    <location>
        <begin position="1"/>
        <end position="29"/>
    </location>
</feature>
<evidence type="ECO:0000256" key="20">
    <source>
        <dbReference type="ARBA" id="ARBA00047899"/>
    </source>
</evidence>
<keyword evidence="9" id="KW-0808">Transferase</keyword>
<evidence type="ECO:0000256" key="2">
    <source>
        <dbReference type="ARBA" id="ARBA00004389"/>
    </source>
</evidence>
<keyword evidence="7" id="KW-0597">Phosphoprotein</keyword>
<keyword evidence="8" id="KW-0433">Leucine-rich repeat</keyword>
<evidence type="ECO:0000256" key="22">
    <source>
        <dbReference type="ARBA" id="ARBA00054320"/>
    </source>
</evidence>
<comment type="similarity">
    <text evidence="3">Belongs to the protein kinase superfamily. Ser/Thr protein kinase family.</text>
</comment>
<dbReference type="PROSITE" id="PS00108">
    <property type="entry name" value="PROTEIN_KINASE_ST"/>
    <property type="match status" value="1"/>
</dbReference>
<keyword evidence="15 25" id="KW-0067">ATP-binding</keyword>
<evidence type="ECO:0000256" key="1">
    <source>
        <dbReference type="ARBA" id="ARBA00004251"/>
    </source>
</evidence>
<dbReference type="GO" id="GO:0004674">
    <property type="term" value="F:protein serine/threonine kinase activity"/>
    <property type="evidence" value="ECO:0007669"/>
    <property type="project" value="UniProtKB-KW"/>
</dbReference>
<comment type="function">
    <text evidence="23">The processed protein kinase Xa21 chain released by protein cleavage after X.oryzae pv. oryzae protein Ax21 detection translocates into the nucleus where it can bind and regulate WRKY62, a transcription factor. Confers resistance to the bacterial pathogen X.oryzae pv. oryzae (Xoo).</text>
</comment>
<feature type="chain" id="PRO_5015485954" description="Receptor kinase-like protein Xa21" evidence="27">
    <location>
        <begin position="30"/>
        <end position="1127"/>
    </location>
</feature>
<comment type="function">
    <text evidence="22">Receptor kinase that detects X.oryzae pv. oryzae protein Ax21 to promote innate immunity. Following X.oryzae pv. oryzae protein Ax21 detection, undergoes cleavage, releasing the processed protein kinase Xa21 chain.</text>
</comment>
<dbReference type="FunFam" id="3.80.10.10:FF:000095">
    <property type="entry name" value="LRR receptor-like serine/threonine-protein kinase GSO1"/>
    <property type="match status" value="1"/>
</dbReference>
<evidence type="ECO:0000256" key="24">
    <source>
        <dbReference type="ARBA" id="ARBA00072040"/>
    </source>
</evidence>
<dbReference type="PROSITE" id="PS50011">
    <property type="entry name" value="PROTEIN_KINASE_DOM"/>
    <property type="match status" value="1"/>
</dbReference>
<evidence type="ECO:0000256" key="26">
    <source>
        <dbReference type="SAM" id="Phobius"/>
    </source>
</evidence>
<dbReference type="SUPFAM" id="SSF52058">
    <property type="entry name" value="L domain-like"/>
    <property type="match status" value="1"/>
</dbReference>
<evidence type="ECO:0000256" key="3">
    <source>
        <dbReference type="ARBA" id="ARBA00008684"/>
    </source>
</evidence>
<evidence type="ECO:0000256" key="11">
    <source>
        <dbReference type="ARBA" id="ARBA00022729"/>
    </source>
</evidence>
<keyword evidence="18" id="KW-0675">Receptor</keyword>
<proteinExistence type="inferred from homology"/>
<dbReference type="EC" id="2.7.11.1" evidence="4"/>
<dbReference type="AlphaFoldDB" id="A0A2S3HIE4"/>
<accession>A0A2S3HIE4</accession>
<dbReference type="InterPro" id="IPR017441">
    <property type="entry name" value="Protein_kinase_ATP_BS"/>
</dbReference>
<dbReference type="PRINTS" id="PR00019">
    <property type="entry name" value="LEURICHRPT"/>
</dbReference>
<dbReference type="Pfam" id="PF07714">
    <property type="entry name" value="PK_Tyr_Ser-Thr"/>
    <property type="match status" value="1"/>
</dbReference>
<feature type="transmembrane region" description="Helical" evidence="26">
    <location>
        <begin position="767"/>
        <end position="790"/>
    </location>
</feature>
<dbReference type="EMBL" id="CM008049">
    <property type="protein sequence ID" value="PAN23530.1"/>
    <property type="molecule type" value="Genomic_DNA"/>
</dbReference>
<evidence type="ECO:0000256" key="8">
    <source>
        <dbReference type="ARBA" id="ARBA00022614"/>
    </source>
</evidence>
<evidence type="ECO:0000256" key="14">
    <source>
        <dbReference type="ARBA" id="ARBA00022777"/>
    </source>
</evidence>
<evidence type="ECO:0000256" key="17">
    <source>
        <dbReference type="ARBA" id="ARBA00023136"/>
    </source>
</evidence>
<dbReference type="GO" id="GO:0005524">
    <property type="term" value="F:ATP binding"/>
    <property type="evidence" value="ECO:0007669"/>
    <property type="project" value="UniProtKB-UniRule"/>
</dbReference>
<evidence type="ECO:0000256" key="25">
    <source>
        <dbReference type="PROSITE-ProRule" id="PRU10141"/>
    </source>
</evidence>
<dbReference type="InterPro" id="IPR013210">
    <property type="entry name" value="LRR_N_plant-typ"/>
</dbReference>
<dbReference type="PROSITE" id="PS00107">
    <property type="entry name" value="PROTEIN_KINASE_ATP"/>
    <property type="match status" value="1"/>
</dbReference>
<reference evidence="29" key="1">
    <citation type="submission" date="2018-04" db="EMBL/GenBank/DDBJ databases">
        <title>WGS assembly of Panicum hallii.</title>
        <authorList>
            <person name="Lovell J."/>
            <person name="Jenkins J."/>
            <person name="Lowry D."/>
            <person name="Mamidi S."/>
            <person name="Sreedasyam A."/>
            <person name="Weng X."/>
            <person name="Barry K."/>
            <person name="Bonette J."/>
            <person name="Campitelli B."/>
            <person name="Daum C."/>
            <person name="Gordon S."/>
            <person name="Gould B."/>
            <person name="Lipzen A."/>
            <person name="Macqueen A."/>
            <person name="Palacio-Mejia J."/>
            <person name="Plott C."/>
            <person name="Shakirov E."/>
            <person name="Shu S."/>
            <person name="Yoshinaga Y."/>
            <person name="Zane M."/>
            <person name="Rokhsar D."/>
            <person name="Grimwood J."/>
            <person name="Schmutz J."/>
            <person name="Juenger T."/>
        </authorList>
    </citation>
    <scope>NUCLEOTIDE SEQUENCE [LARGE SCALE GENOMIC DNA]</scope>
    <source>
        <strain evidence="29">FIL2</strain>
    </source>
</reference>
<evidence type="ECO:0000313" key="29">
    <source>
        <dbReference type="EMBL" id="PAN23530.1"/>
    </source>
</evidence>
<dbReference type="Proteomes" id="UP000243499">
    <property type="component" value="Chromosome 4"/>
</dbReference>
<organism evidence="29">
    <name type="scientific">Panicum hallii</name>
    <dbReference type="NCBI Taxonomy" id="206008"/>
    <lineage>
        <taxon>Eukaryota</taxon>
        <taxon>Viridiplantae</taxon>
        <taxon>Streptophyta</taxon>
        <taxon>Embryophyta</taxon>
        <taxon>Tracheophyta</taxon>
        <taxon>Spermatophyta</taxon>
        <taxon>Magnoliopsida</taxon>
        <taxon>Liliopsida</taxon>
        <taxon>Poales</taxon>
        <taxon>Poaceae</taxon>
        <taxon>PACMAD clade</taxon>
        <taxon>Panicoideae</taxon>
        <taxon>Panicodae</taxon>
        <taxon>Paniceae</taxon>
        <taxon>Panicinae</taxon>
        <taxon>Panicum</taxon>
        <taxon>Panicum sect. Panicum</taxon>
    </lineage>
</organism>
<gene>
    <name evidence="29" type="ORF">PAHAL_4G099600</name>
</gene>
<dbReference type="Pfam" id="PF13855">
    <property type="entry name" value="LRR_8"/>
    <property type="match status" value="2"/>
</dbReference>
<evidence type="ECO:0000256" key="4">
    <source>
        <dbReference type="ARBA" id="ARBA00012513"/>
    </source>
</evidence>
<evidence type="ECO:0000256" key="15">
    <source>
        <dbReference type="ARBA" id="ARBA00022840"/>
    </source>
</evidence>
<keyword evidence="13 25" id="KW-0547">Nucleotide-binding</keyword>
<keyword evidence="6" id="KW-0723">Serine/threonine-protein kinase</keyword>
<evidence type="ECO:0000256" key="10">
    <source>
        <dbReference type="ARBA" id="ARBA00022692"/>
    </source>
</evidence>
<comment type="subcellular location">
    <subcellularLocation>
        <location evidence="1">Cell membrane</location>
        <topology evidence="1">Single-pass type I membrane protein</topology>
    </subcellularLocation>
    <subcellularLocation>
        <location evidence="2">Endoplasmic reticulum membrane</location>
        <topology evidence="2">Single-pass membrane protein</topology>
    </subcellularLocation>
</comment>
<dbReference type="SUPFAM" id="SSF52047">
    <property type="entry name" value="RNI-like"/>
    <property type="match status" value="1"/>
</dbReference>
<dbReference type="Gene3D" id="3.30.200.20">
    <property type="entry name" value="Phosphorylase Kinase, domain 1"/>
    <property type="match status" value="1"/>
</dbReference>
<dbReference type="SMART" id="SM00220">
    <property type="entry name" value="S_TKc"/>
    <property type="match status" value="1"/>
</dbReference>
<keyword evidence="19" id="KW-0325">Glycoprotein</keyword>
<dbReference type="Pfam" id="PF08263">
    <property type="entry name" value="LRRNT_2"/>
    <property type="match status" value="1"/>
</dbReference>
<evidence type="ECO:0000256" key="12">
    <source>
        <dbReference type="ARBA" id="ARBA00022737"/>
    </source>
</evidence>
<evidence type="ECO:0000256" key="16">
    <source>
        <dbReference type="ARBA" id="ARBA00022989"/>
    </source>
</evidence>
<keyword evidence="12" id="KW-0677">Repeat</keyword>
<keyword evidence="14" id="KW-0418">Kinase</keyword>
<dbReference type="InterPro" id="IPR001245">
    <property type="entry name" value="Ser-Thr/Tyr_kinase_cat_dom"/>
</dbReference>
<feature type="binding site" evidence="25">
    <location>
        <position position="849"/>
    </location>
    <ligand>
        <name>ATP</name>
        <dbReference type="ChEBI" id="CHEBI:30616"/>
    </ligand>
</feature>
<dbReference type="InterPro" id="IPR000719">
    <property type="entry name" value="Prot_kinase_dom"/>
</dbReference>
<keyword evidence="11 27" id="KW-0732">Signal</keyword>
<dbReference type="InterPro" id="IPR011009">
    <property type="entry name" value="Kinase-like_dom_sf"/>
</dbReference>
<dbReference type="InterPro" id="IPR032675">
    <property type="entry name" value="LRR_dom_sf"/>
</dbReference>
<evidence type="ECO:0000256" key="27">
    <source>
        <dbReference type="SAM" id="SignalP"/>
    </source>
</evidence>
<evidence type="ECO:0000256" key="18">
    <source>
        <dbReference type="ARBA" id="ARBA00023170"/>
    </source>
</evidence>
<name>A0A2S3HIE4_9POAL</name>
<dbReference type="Gramene" id="PAN23530">
    <property type="protein sequence ID" value="PAN23530"/>
    <property type="gene ID" value="PAHAL_4G099600"/>
</dbReference>
<dbReference type="Gene3D" id="3.80.10.10">
    <property type="entry name" value="Ribonuclease Inhibitor"/>
    <property type="match status" value="4"/>
</dbReference>
<dbReference type="PANTHER" id="PTHR27008">
    <property type="entry name" value="OS04G0122200 PROTEIN"/>
    <property type="match status" value="1"/>
</dbReference>
<evidence type="ECO:0000256" key="23">
    <source>
        <dbReference type="ARBA" id="ARBA00056628"/>
    </source>
</evidence>
<dbReference type="FunFam" id="1.10.510.10:FF:000358">
    <property type="entry name" value="Putative leucine-rich repeat receptor-like serine/threonine-protein kinase"/>
    <property type="match status" value="1"/>
</dbReference>
<dbReference type="GO" id="GO:0005789">
    <property type="term" value="C:endoplasmic reticulum membrane"/>
    <property type="evidence" value="ECO:0007669"/>
    <property type="project" value="UniProtKB-SubCell"/>
</dbReference>
<comment type="catalytic activity">
    <reaction evidence="21">
        <text>L-seryl-[protein] + ATP = O-phospho-L-seryl-[protein] + ADP + H(+)</text>
        <dbReference type="Rhea" id="RHEA:17989"/>
        <dbReference type="Rhea" id="RHEA-COMP:9863"/>
        <dbReference type="Rhea" id="RHEA-COMP:11604"/>
        <dbReference type="ChEBI" id="CHEBI:15378"/>
        <dbReference type="ChEBI" id="CHEBI:29999"/>
        <dbReference type="ChEBI" id="CHEBI:30616"/>
        <dbReference type="ChEBI" id="CHEBI:83421"/>
        <dbReference type="ChEBI" id="CHEBI:456216"/>
        <dbReference type="EC" id="2.7.11.1"/>
    </reaction>
</comment>
<dbReference type="PANTHER" id="PTHR27008:SF373">
    <property type="entry name" value="OS06G0586400 PROTEIN"/>
    <property type="match status" value="1"/>
</dbReference>
<dbReference type="InterPro" id="IPR001611">
    <property type="entry name" value="Leu-rich_rpt"/>
</dbReference>
<dbReference type="FunFam" id="3.80.10.10:FF:000288">
    <property type="entry name" value="LRR receptor-like serine/threonine-protein kinase EFR"/>
    <property type="match status" value="1"/>
</dbReference>
<sequence length="1127" mass="122326">MASLGILSPCLVWLLCFITFLGSLPEATCSERENDQQALLCFKSQLSAPADVFATWSNASLEFCSWHGITCSQRSPRRVIVLDLASEGITGTISPCIANLTSLTRLQLSNNSFHGSIPSELGLLSELSSLNLSMNSLEGNIPSELSSCSQLQILGLWNNSLRGEIPFGLSQCIHLQEINLSNNNLEGSIPSTFGTLPELRILVLASNKLSGAIPPSLGSSLSLKYVDLGRNAITGGIPESLASCSSLQVLRLMRNSLSGELPGALFNSSSLIAICLQENKFVGSIPSVTATYPLVKHLHLGGNSLSGTIPASLGNFSSLLDLRLTRNNLVGSIPESIGYLPTLSLLNLNLNNLSGPVPPSLFNMSSLTTLAMANNSLNGRLPSHIGYTLPKIQILILTSNKFDGPIPDSLLNAFHMKWLYLRGNMLTGPVPFFGSLPNLEELDLSYNMLDAGDWDFVSSLSNCSRLTRLDLAGNNFQGELPSSIGNLSRSLKVLRLRDNKISGHIPPEMGNLKNLNELYMDYNRFTGSIPPTIGNLKSLVVLAGAQNRFSGTIPDAIGNLVQLTDLKLDANNLSGRIPASLGRCTQLQILNLAHNALDGSIPRVILKISSLSQEFDLSHNYLSGAIPEEIGNLINLNKLSISNNMLSGNIPSALGQCLLLEYLKMQNNLFAGSIPQSFAELRGMKELDISRNNLSGKIPEFFTSLNSLHYLNLSFNNFDGAVPRGGIFANASAVSIEGNDQLCSSVLTGGIPLCSALGDDRKSKHTYLVLVAKIVIPVVIIILFCLAAFLGRKRMQAQAHLQQLNKNITYDDIVKATDMFSSTNLIGSGSFGKVYKGSMGLHKDQVAIKIFNLNIYGAHRSFLAECEALRNARHRNIVKIITLCSSVDPTGADFKAIVFPYMLNGNLDMWLNQRAHEHSQRNILTLSQRINVALDLANAMDYLHNQCASPLIHCDLKPSNILLDHGMVAYVSDFGLARFQCTKSSTHKDSSATLPGLKGSIGYIPPEYGMSQDISTKGDVYSFGVLLLEMMTGCRPTDEKFSNGTNLHEFVDRAFPKNINEVVDPTMLQDDISANNVLQNCIIPLVKIGLSCSMTSPKERPGMDKVSTEILAIKNMFSSIHEHDQSK</sequence>
<dbReference type="InterPro" id="IPR003591">
    <property type="entry name" value="Leu-rich_rpt_typical-subtyp"/>
</dbReference>
<protein>
    <recommendedName>
        <fullName evidence="24">Receptor kinase-like protein Xa21</fullName>
        <ecNumber evidence="4">2.7.11.1</ecNumber>
    </recommendedName>
</protein>
<keyword evidence="10 26" id="KW-0812">Transmembrane</keyword>